<sequence>MLRQIPLRTATVAPSRLLFRPSSFTTTRLLTTETITSATQQASAPPSSSPASSTPVPTTPPRQLTYLVERTASRNLSVYNDTRSGGSRKETVVKKIVGDVHALKNDITTELGFTKDSVKINPVTGHIKIKGFHADKVQKWLLARGF</sequence>
<dbReference type="GO" id="GO:0006412">
    <property type="term" value="P:translation"/>
    <property type="evidence" value="ECO:0007669"/>
    <property type="project" value="InterPro"/>
</dbReference>
<evidence type="ECO:0000313" key="8">
    <source>
        <dbReference type="EMBL" id="ROV88161.1"/>
    </source>
</evidence>
<evidence type="ECO:0000313" key="9">
    <source>
        <dbReference type="Proteomes" id="UP000284375"/>
    </source>
</evidence>
<dbReference type="PANTHER" id="PTHR13477:SF0">
    <property type="entry name" value="LARGE RIBOSOMAL SUBUNIT PROTEIN ML49"/>
    <property type="match status" value="1"/>
</dbReference>
<dbReference type="GO" id="GO:0005762">
    <property type="term" value="C:mitochondrial large ribosomal subunit"/>
    <property type="evidence" value="ECO:0007669"/>
    <property type="project" value="TreeGrafter"/>
</dbReference>
<comment type="caution">
    <text evidence="8">The sequence shown here is derived from an EMBL/GenBank/DDBJ whole genome shotgun (WGS) entry which is preliminary data.</text>
</comment>
<accession>A0A423VB31</accession>
<keyword evidence="4" id="KW-0496">Mitochondrion</keyword>
<keyword evidence="5" id="KW-0687">Ribonucleoprotein</keyword>
<dbReference type="InterPro" id="IPR007740">
    <property type="entry name" value="Ribosomal_mL49"/>
</dbReference>
<reference evidence="8 9" key="1">
    <citation type="submission" date="2015-09" db="EMBL/GenBank/DDBJ databases">
        <title>Host preference determinants of Valsa canker pathogens revealed by comparative genomics.</title>
        <authorList>
            <person name="Yin Z."/>
            <person name="Huang L."/>
        </authorList>
    </citation>
    <scope>NUCLEOTIDE SEQUENCE [LARGE SCALE GENOMIC DNA]</scope>
    <source>
        <strain evidence="8 9">YSFL</strain>
    </source>
</reference>
<evidence type="ECO:0000256" key="2">
    <source>
        <dbReference type="ARBA" id="ARBA00005677"/>
    </source>
</evidence>
<keyword evidence="3" id="KW-0689">Ribosomal protein</keyword>
<comment type="similarity">
    <text evidence="2">Belongs to the mitochondrion-specific ribosomal protein mL49 family.</text>
</comment>
<organism evidence="8 9">
    <name type="scientific">Cytospora chrysosperma</name>
    <name type="common">Cytospora canker fungus</name>
    <name type="synonym">Sphaeria chrysosperma</name>
    <dbReference type="NCBI Taxonomy" id="252740"/>
    <lineage>
        <taxon>Eukaryota</taxon>
        <taxon>Fungi</taxon>
        <taxon>Dikarya</taxon>
        <taxon>Ascomycota</taxon>
        <taxon>Pezizomycotina</taxon>
        <taxon>Sordariomycetes</taxon>
        <taxon>Sordariomycetidae</taxon>
        <taxon>Diaporthales</taxon>
        <taxon>Cytosporaceae</taxon>
        <taxon>Cytospora</taxon>
    </lineage>
</organism>
<evidence type="ECO:0000256" key="1">
    <source>
        <dbReference type="ARBA" id="ARBA00004173"/>
    </source>
</evidence>
<feature type="region of interest" description="Disordered" evidence="7">
    <location>
        <begin position="36"/>
        <end position="61"/>
    </location>
</feature>
<name>A0A423VB31_CYTCH</name>
<evidence type="ECO:0000256" key="5">
    <source>
        <dbReference type="ARBA" id="ARBA00023274"/>
    </source>
</evidence>
<dbReference type="OrthoDB" id="19439at2759"/>
<dbReference type="PANTHER" id="PTHR13477">
    <property type="entry name" value="MITOCHONDRIAL 39S RIBOSOMAL PROTEIN L49"/>
    <property type="match status" value="1"/>
</dbReference>
<comment type="subcellular location">
    <subcellularLocation>
        <location evidence="1">Mitochondrion</location>
    </subcellularLocation>
</comment>
<evidence type="ECO:0000256" key="3">
    <source>
        <dbReference type="ARBA" id="ARBA00022980"/>
    </source>
</evidence>
<dbReference type="Gene3D" id="3.30.780.10">
    <property type="entry name" value="SUI1-like domain"/>
    <property type="match status" value="1"/>
</dbReference>
<keyword evidence="9" id="KW-1185">Reference proteome</keyword>
<dbReference type="Proteomes" id="UP000284375">
    <property type="component" value="Unassembled WGS sequence"/>
</dbReference>
<feature type="compositionally biased region" description="Low complexity" evidence="7">
    <location>
        <begin position="36"/>
        <end position="56"/>
    </location>
</feature>
<evidence type="ECO:0000256" key="6">
    <source>
        <dbReference type="ARBA" id="ARBA00035191"/>
    </source>
</evidence>
<evidence type="ECO:0000256" key="7">
    <source>
        <dbReference type="SAM" id="MobiDB-lite"/>
    </source>
</evidence>
<dbReference type="EMBL" id="LJZO01000070">
    <property type="protein sequence ID" value="ROV88161.1"/>
    <property type="molecule type" value="Genomic_DNA"/>
</dbReference>
<dbReference type="Pfam" id="PF05046">
    <property type="entry name" value="Img2"/>
    <property type="match status" value="1"/>
</dbReference>
<dbReference type="AlphaFoldDB" id="A0A423VB31"/>
<protein>
    <recommendedName>
        <fullName evidence="6">Large ribosomal subunit protein mL49</fullName>
    </recommendedName>
</protein>
<dbReference type="STRING" id="252740.A0A423VB31"/>
<dbReference type="GO" id="GO:0003735">
    <property type="term" value="F:structural constituent of ribosome"/>
    <property type="evidence" value="ECO:0007669"/>
    <property type="project" value="InterPro"/>
</dbReference>
<evidence type="ECO:0000256" key="4">
    <source>
        <dbReference type="ARBA" id="ARBA00023128"/>
    </source>
</evidence>
<proteinExistence type="inferred from homology"/>
<gene>
    <name evidence="8" type="ORF">VSDG_09292</name>
</gene>